<protein>
    <recommendedName>
        <fullName evidence="5">DUF4386 domain-containing protein</fullName>
    </recommendedName>
</protein>
<evidence type="ECO:0000256" key="2">
    <source>
        <dbReference type="SAM" id="Phobius"/>
    </source>
</evidence>
<evidence type="ECO:0000313" key="3">
    <source>
        <dbReference type="EMBL" id="MEU2124451.1"/>
    </source>
</evidence>
<proteinExistence type="predicted"/>
<keyword evidence="2" id="KW-1133">Transmembrane helix</keyword>
<evidence type="ECO:0008006" key="5">
    <source>
        <dbReference type="Google" id="ProtNLM"/>
    </source>
</evidence>
<dbReference type="Proteomes" id="UP001550535">
    <property type="component" value="Unassembled WGS sequence"/>
</dbReference>
<evidence type="ECO:0000313" key="4">
    <source>
        <dbReference type="Proteomes" id="UP001550535"/>
    </source>
</evidence>
<keyword evidence="4" id="KW-1185">Reference proteome</keyword>
<feature type="transmembrane region" description="Helical" evidence="2">
    <location>
        <begin position="104"/>
        <end position="130"/>
    </location>
</feature>
<dbReference type="RefSeq" id="WP_063023491.1">
    <property type="nucleotide sequence ID" value="NZ_JBEYBM010000023.1"/>
</dbReference>
<feature type="transmembrane region" description="Helical" evidence="2">
    <location>
        <begin position="206"/>
        <end position="225"/>
    </location>
</feature>
<comment type="caution">
    <text evidence="3">The sequence shown here is derived from an EMBL/GenBank/DDBJ whole genome shotgun (WGS) entry which is preliminary data.</text>
</comment>
<reference evidence="3 4" key="1">
    <citation type="submission" date="2024-06" db="EMBL/GenBank/DDBJ databases">
        <title>The Natural Products Discovery Center: Release of the First 8490 Sequenced Strains for Exploring Actinobacteria Biosynthetic Diversity.</title>
        <authorList>
            <person name="Kalkreuter E."/>
            <person name="Kautsar S.A."/>
            <person name="Yang D."/>
            <person name="Bader C.D."/>
            <person name="Teijaro C.N."/>
            <person name="Fluegel L."/>
            <person name="Davis C.M."/>
            <person name="Simpson J.R."/>
            <person name="Lauterbach L."/>
            <person name="Steele A.D."/>
            <person name="Gui C."/>
            <person name="Meng S."/>
            <person name="Li G."/>
            <person name="Viehrig K."/>
            <person name="Ye F."/>
            <person name="Su P."/>
            <person name="Kiefer A.F."/>
            <person name="Nichols A."/>
            <person name="Cepeda A.J."/>
            <person name="Yan W."/>
            <person name="Fan B."/>
            <person name="Jiang Y."/>
            <person name="Adhikari A."/>
            <person name="Zheng C.-J."/>
            <person name="Schuster L."/>
            <person name="Cowan T.M."/>
            <person name="Smanski M.J."/>
            <person name="Chevrette M.G."/>
            <person name="De Carvalho L.P.S."/>
            <person name="Shen B."/>
        </authorList>
    </citation>
    <scope>NUCLEOTIDE SEQUENCE [LARGE SCALE GENOMIC DNA]</scope>
    <source>
        <strain evidence="3 4">NPDC019434</strain>
    </source>
</reference>
<feature type="transmembrane region" description="Helical" evidence="2">
    <location>
        <begin position="69"/>
        <end position="92"/>
    </location>
</feature>
<gene>
    <name evidence="3" type="ORF">ABZ507_21800</name>
</gene>
<keyword evidence="2" id="KW-0472">Membrane</keyword>
<dbReference type="EMBL" id="JBEYBR010000059">
    <property type="protein sequence ID" value="MEU2124451.1"/>
    <property type="molecule type" value="Genomic_DNA"/>
</dbReference>
<organism evidence="3 4">
    <name type="scientific">Nocardia niwae</name>
    <dbReference type="NCBI Taxonomy" id="626084"/>
    <lineage>
        <taxon>Bacteria</taxon>
        <taxon>Bacillati</taxon>
        <taxon>Actinomycetota</taxon>
        <taxon>Actinomycetes</taxon>
        <taxon>Mycobacteriales</taxon>
        <taxon>Nocardiaceae</taxon>
        <taxon>Nocardia</taxon>
    </lineage>
</organism>
<feature type="region of interest" description="Disordered" evidence="1">
    <location>
        <begin position="1"/>
        <end position="21"/>
    </location>
</feature>
<evidence type="ECO:0000256" key="1">
    <source>
        <dbReference type="SAM" id="MobiDB-lite"/>
    </source>
</evidence>
<feature type="transmembrane region" description="Helical" evidence="2">
    <location>
        <begin position="150"/>
        <end position="170"/>
    </location>
</feature>
<accession>A0ABV2XF67</accession>
<keyword evidence="2" id="KW-0812">Transmembrane</keyword>
<sequence>MTHTQALLPTPATGDERTVGGPSRETVLRMCGAALTIGGVLCIAGGTLHPIVAREGHSVEALTSPGTPIAQTLLGIGTVALVLGLPGMYAWLRPRLGTAGFIGTVCYLLGNIVTATGHLTVELFVAYPFAHDPETAHLIADNDNMIDTTAFALFNSIGGVVMLAGMGLLGASLLRHDTIPRWIAVLTLLGMVGFFLPIPATQGLSGFIYEAPRGIAVAAIGVLMLRSPAGLRRWTKHTRGASSPDLERTA</sequence>
<feature type="transmembrane region" description="Helical" evidence="2">
    <location>
        <begin position="182"/>
        <end position="200"/>
    </location>
</feature>
<feature type="transmembrane region" description="Helical" evidence="2">
    <location>
        <begin position="27"/>
        <end position="49"/>
    </location>
</feature>
<name>A0ABV2XF67_9NOCA</name>